<keyword evidence="4" id="KW-1185">Reference proteome</keyword>
<feature type="signal peptide" evidence="2">
    <location>
        <begin position="1"/>
        <end position="22"/>
    </location>
</feature>
<dbReference type="EMBL" id="JAVHJV010000001">
    <property type="protein sequence ID" value="KAK5947157.1"/>
    <property type="molecule type" value="Genomic_DNA"/>
</dbReference>
<accession>A0ABR0S2Q3</accession>
<feature type="region of interest" description="Disordered" evidence="1">
    <location>
        <begin position="264"/>
        <end position="291"/>
    </location>
</feature>
<dbReference type="InterPro" id="IPR008972">
    <property type="entry name" value="Cupredoxin"/>
</dbReference>
<proteinExistence type="predicted"/>
<evidence type="ECO:0000256" key="1">
    <source>
        <dbReference type="SAM" id="MobiDB-lite"/>
    </source>
</evidence>
<sequence>MKLLQLILPALLSHATSTTAKAAPIPRQLSHPSDPYLNSISLDARQAPSVSGPSTLSTATATSDDTDLSTETEIDASPSTSTTTITFPSSTPTGPRNHNIAVAQNSTNFTPTTLKNIPIGDTLTFYFYPSNYSIIQSSFSSPCVPIKRSGGVDQRAIFSGFHPTSNGQIAPQKFVVTVKSTETTWIYALDGMQLATDGGESVCERGMVMVINPLPKEEASGETLRAYRNAAKGLDGNVVDVHECPGEVWGGEIIPLSEKQRGNWMAKHPLGGNPKNTTASGGGSGSGGSGNGTSGGGVLSYQNGAETVYGRGNSLMAVAVLVGACVFGVGM</sequence>
<feature type="compositionally biased region" description="Low complexity" evidence="1">
    <location>
        <begin position="54"/>
        <end position="63"/>
    </location>
</feature>
<evidence type="ECO:0000313" key="3">
    <source>
        <dbReference type="EMBL" id="KAK5947157.1"/>
    </source>
</evidence>
<reference evidence="3 4" key="1">
    <citation type="journal article" date="2023" name="Res Sq">
        <title>Genomic and morphological characterization of Knufia obscura isolated from the Mars 2020 spacecraft assembly facility.</title>
        <authorList>
            <person name="Chander A.M."/>
            <person name="Teixeira M.M."/>
            <person name="Singh N.K."/>
            <person name="Williams M.P."/>
            <person name="Parker C.W."/>
            <person name="Leo P."/>
            <person name="Stajich J.E."/>
            <person name="Torok T."/>
            <person name="Tighe S."/>
            <person name="Mason C.E."/>
            <person name="Venkateswaran K."/>
        </authorList>
    </citation>
    <scope>NUCLEOTIDE SEQUENCE [LARGE SCALE GENOMIC DNA]</scope>
    <source>
        <strain evidence="3 4">CCFEE 5817</strain>
    </source>
</reference>
<dbReference type="GeneID" id="89994753"/>
<feature type="compositionally biased region" description="Gly residues" evidence="1">
    <location>
        <begin position="280"/>
        <end position="291"/>
    </location>
</feature>
<feature type="chain" id="PRO_5045872714" evidence="2">
    <location>
        <begin position="23"/>
        <end position="331"/>
    </location>
</feature>
<name>A0ABR0S2Q3_9EURO</name>
<feature type="compositionally biased region" description="Low complexity" evidence="1">
    <location>
        <begin position="77"/>
        <end position="93"/>
    </location>
</feature>
<dbReference type="Proteomes" id="UP001334248">
    <property type="component" value="Unassembled WGS sequence"/>
</dbReference>
<feature type="compositionally biased region" description="Acidic residues" evidence="1">
    <location>
        <begin position="64"/>
        <end position="74"/>
    </location>
</feature>
<feature type="region of interest" description="Disordered" evidence="1">
    <location>
        <begin position="18"/>
        <end position="104"/>
    </location>
</feature>
<comment type="caution">
    <text evidence="3">The sequence shown here is derived from an EMBL/GenBank/DDBJ whole genome shotgun (WGS) entry which is preliminary data.</text>
</comment>
<dbReference type="RefSeq" id="XP_064735247.1">
    <property type="nucleotide sequence ID" value="XM_064869750.1"/>
</dbReference>
<gene>
    <name evidence="3" type="ORF">PMZ80_001304</name>
</gene>
<dbReference type="InterPro" id="IPR052953">
    <property type="entry name" value="Ser-rich/MCO-related"/>
</dbReference>
<organism evidence="3 4">
    <name type="scientific">Knufia obscura</name>
    <dbReference type="NCBI Taxonomy" id="1635080"/>
    <lineage>
        <taxon>Eukaryota</taxon>
        <taxon>Fungi</taxon>
        <taxon>Dikarya</taxon>
        <taxon>Ascomycota</taxon>
        <taxon>Pezizomycotina</taxon>
        <taxon>Eurotiomycetes</taxon>
        <taxon>Chaetothyriomycetidae</taxon>
        <taxon>Chaetothyriales</taxon>
        <taxon>Trichomeriaceae</taxon>
        <taxon>Knufia</taxon>
    </lineage>
</organism>
<dbReference type="SUPFAM" id="SSF49503">
    <property type="entry name" value="Cupredoxins"/>
    <property type="match status" value="1"/>
</dbReference>
<dbReference type="PANTHER" id="PTHR34883">
    <property type="entry name" value="SERINE-RICH PROTEIN, PUTATIVE-RELATED-RELATED"/>
    <property type="match status" value="1"/>
</dbReference>
<evidence type="ECO:0000256" key="2">
    <source>
        <dbReference type="SAM" id="SignalP"/>
    </source>
</evidence>
<protein>
    <submittedName>
        <fullName evidence="3">Uncharacterized protein</fullName>
    </submittedName>
</protein>
<dbReference type="PANTHER" id="PTHR34883:SF15">
    <property type="entry name" value="EXTRACELLULAR SERINE-RICH PROTEIN"/>
    <property type="match status" value="1"/>
</dbReference>
<dbReference type="Gene3D" id="2.60.40.420">
    <property type="entry name" value="Cupredoxins - blue copper proteins"/>
    <property type="match status" value="1"/>
</dbReference>
<evidence type="ECO:0000313" key="4">
    <source>
        <dbReference type="Proteomes" id="UP001334248"/>
    </source>
</evidence>
<keyword evidence="2" id="KW-0732">Signal</keyword>